<dbReference type="RefSeq" id="WP_162371012.1">
    <property type="nucleotide sequence ID" value="NZ_JAAEEH010000033.1"/>
</dbReference>
<gene>
    <name evidence="1" type="ORF">GXN74_11105</name>
</gene>
<proteinExistence type="predicted"/>
<dbReference type="AlphaFoldDB" id="A0A7X5HX46"/>
<comment type="caution">
    <text evidence="1">The sequence shown here is derived from an EMBL/GenBank/DDBJ whole genome shotgun (WGS) entry which is preliminary data.</text>
</comment>
<dbReference type="EMBL" id="JAAEEH010000033">
    <property type="protein sequence ID" value="NDL68289.1"/>
    <property type="molecule type" value="Genomic_DNA"/>
</dbReference>
<evidence type="ECO:0000313" key="2">
    <source>
        <dbReference type="Proteomes" id="UP000461585"/>
    </source>
</evidence>
<keyword evidence="2" id="KW-1185">Reference proteome</keyword>
<protein>
    <submittedName>
        <fullName evidence="1">Uncharacterized protein</fullName>
    </submittedName>
</protein>
<evidence type="ECO:0000313" key="1">
    <source>
        <dbReference type="EMBL" id="NDL68289.1"/>
    </source>
</evidence>
<organism evidence="1 2">
    <name type="scientific">Anaerotalea alkaliphila</name>
    <dbReference type="NCBI Taxonomy" id="2662126"/>
    <lineage>
        <taxon>Bacteria</taxon>
        <taxon>Bacillati</taxon>
        <taxon>Bacillota</taxon>
        <taxon>Clostridia</taxon>
        <taxon>Eubacteriales</taxon>
        <taxon>Anaerotalea</taxon>
    </lineage>
</organism>
<sequence length="85" mass="10083">MFFEEVLEKKYEETFDKVYNNLSHQKKNDKNFSKEDIRNLLESMKIYEGMDKDGRGVVFETTQAATVAALTRLVVEWEEEEKVNQ</sequence>
<reference evidence="1 2" key="1">
    <citation type="submission" date="2020-01" db="EMBL/GenBank/DDBJ databases">
        <title>Anaeroalcalibacter tamaniensis gen. nov., sp. nov., moderately halophilic strictly anaerobic fermenter bacterium from mud volcano of Taman peninsula.</title>
        <authorList>
            <person name="Frolova A."/>
            <person name="Merkel A.Y."/>
            <person name="Slobodkin A.I."/>
        </authorList>
    </citation>
    <scope>NUCLEOTIDE SEQUENCE [LARGE SCALE GENOMIC DNA]</scope>
    <source>
        <strain evidence="1 2">F-3ap</strain>
    </source>
</reference>
<dbReference type="Proteomes" id="UP000461585">
    <property type="component" value="Unassembled WGS sequence"/>
</dbReference>
<accession>A0A7X5HX46</accession>
<name>A0A7X5HX46_9FIRM</name>